<dbReference type="InParanoid" id="F2ULP8"/>
<sequence length="198" mass="21770">MVLMEAGSHAGCCCCNSPDSAAVAVLMQCSHMERLPEDRWRMMGGAHMMDREEQLWTHTSMVMVGTFNHSNAVMCSSSVITAIDRTAAITLRPTPAPIWREADLAHVTRSDEEVSNRLEPTMMAMTSDGATDDGLLHWMNWPSASRPSPPRPRLRRHWSPTAAAAAMDVEGVMCVDVLLPRMKTLLLVDGGRSLPKPS</sequence>
<dbReference type="GeneID" id="16070662"/>
<dbReference type="KEGG" id="sre:PTSG_12907"/>
<reference evidence="1" key="1">
    <citation type="submission" date="2009-08" db="EMBL/GenBank/DDBJ databases">
        <title>Annotation of Salpingoeca rosetta.</title>
        <authorList>
            <consortium name="The Broad Institute Genome Sequencing Platform"/>
            <person name="Russ C."/>
            <person name="Cuomo C."/>
            <person name="Burger G."/>
            <person name="Gray M.W."/>
            <person name="Holland P.W.H."/>
            <person name="King N."/>
            <person name="Lang F.B.F."/>
            <person name="Roger A.J."/>
            <person name="Ruiz-Trillo I."/>
            <person name="Young S.K."/>
            <person name="Zeng Q."/>
            <person name="Gargeya S."/>
            <person name="Alvarado L."/>
            <person name="Berlin A."/>
            <person name="Chapman S.B."/>
            <person name="Chen Z."/>
            <person name="Freedman E."/>
            <person name="Gellesch M."/>
            <person name="Goldberg J."/>
            <person name="Griggs A."/>
            <person name="Gujja S."/>
            <person name="Heilman E."/>
            <person name="Heiman D."/>
            <person name="Howarth C."/>
            <person name="Mehta T."/>
            <person name="Neiman D."/>
            <person name="Pearson M."/>
            <person name="Roberts A."/>
            <person name="Saif S."/>
            <person name="Shea T."/>
            <person name="Shenoy N."/>
            <person name="Sisk P."/>
            <person name="Stolte C."/>
            <person name="Sykes S."/>
            <person name="White J."/>
            <person name="Yandava C."/>
            <person name="Haas B."/>
            <person name="Nusbaum C."/>
            <person name="Birren B."/>
        </authorList>
    </citation>
    <scope>NUCLEOTIDE SEQUENCE [LARGE SCALE GENOMIC DNA]</scope>
    <source>
        <strain evidence="1">ATCC 50818</strain>
    </source>
</reference>
<evidence type="ECO:0000313" key="1">
    <source>
        <dbReference type="EMBL" id="EGD78047.1"/>
    </source>
</evidence>
<dbReference type="AlphaFoldDB" id="F2ULP8"/>
<organism evidence="2">
    <name type="scientific">Salpingoeca rosetta (strain ATCC 50818 / BSB-021)</name>
    <dbReference type="NCBI Taxonomy" id="946362"/>
    <lineage>
        <taxon>Eukaryota</taxon>
        <taxon>Choanoflagellata</taxon>
        <taxon>Craspedida</taxon>
        <taxon>Salpingoecidae</taxon>
        <taxon>Salpingoeca</taxon>
    </lineage>
</organism>
<accession>F2ULP8</accession>
<gene>
    <name evidence="1" type="ORF">PTSG_12907</name>
</gene>
<protein>
    <submittedName>
        <fullName evidence="1">Uncharacterized protein</fullName>
    </submittedName>
</protein>
<dbReference type="EMBL" id="GL832980">
    <property type="protein sequence ID" value="EGD78047.1"/>
    <property type="molecule type" value="Genomic_DNA"/>
</dbReference>
<evidence type="ECO:0000313" key="2">
    <source>
        <dbReference type="Proteomes" id="UP000007799"/>
    </source>
</evidence>
<name>F2ULP8_SALR5</name>
<dbReference type="Proteomes" id="UP000007799">
    <property type="component" value="Unassembled WGS sequence"/>
</dbReference>
<dbReference type="eggNOG" id="ENOG502RYXE">
    <property type="taxonomic scope" value="Eukaryota"/>
</dbReference>
<keyword evidence="2" id="KW-1185">Reference proteome</keyword>
<proteinExistence type="predicted"/>
<dbReference type="RefSeq" id="XP_004990109.1">
    <property type="nucleotide sequence ID" value="XM_004990052.1"/>
</dbReference>